<sequence length="221" mass="23853">MPRRTLGVVLIVAGALLLADVLLTLVWREPVSWLRHRSDQPRLERRLATVEDRGGLSPVAVRGADATTAMAQAAARLGSTARPGDPLGSLSIPRIGVRFVFVQGTAPGQLREGPGHYTRTQMPGAGGTVGLAGHRTTYAQPFRSIDALDPGDQIVLRMPYGRFSYRVMGTRIVDPSQVTVLARRASSGELLVLTACHPLFSAQQRIVVTARLVRALPRLHS</sequence>
<dbReference type="InterPro" id="IPR005754">
    <property type="entry name" value="Sortase"/>
</dbReference>
<proteinExistence type="predicted"/>
<reference evidence="2" key="1">
    <citation type="submission" date="2020-05" db="EMBL/GenBank/DDBJ databases">
        <authorList>
            <person name="Chiriac C."/>
            <person name="Salcher M."/>
            <person name="Ghai R."/>
            <person name="Kavagutti S V."/>
        </authorList>
    </citation>
    <scope>NUCLEOTIDE SEQUENCE</scope>
</reference>
<organism evidence="2">
    <name type="scientific">freshwater metagenome</name>
    <dbReference type="NCBI Taxonomy" id="449393"/>
    <lineage>
        <taxon>unclassified sequences</taxon>
        <taxon>metagenomes</taxon>
        <taxon>ecological metagenomes</taxon>
    </lineage>
</organism>
<dbReference type="InterPro" id="IPR023365">
    <property type="entry name" value="Sortase_dom-sf"/>
</dbReference>
<evidence type="ECO:0000313" key="2">
    <source>
        <dbReference type="EMBL" id="CAB4863172.1"/>
    </source>
</evidence>
<accession>A0A6J7CWL1</accession>
<dbReference type="InterPro" id="IPR042003">
    <property type="entry name" value="Sortase_E"/>
</dbReference>
<dbReference type="Pfam" id="PF04203">
    <property type="entry name" value="Sortase"/>
    <property type="match status" value="1"/>
</dbReference>
<dbReference type="SUPFAM" id="SSF63817">
    <property type="entry name" value="Sortase"/>
    <property type="match status" value="1"/>
</dbReference>
<dbReference type="GO" id="GO:0016787">
    <property type="term" value="F:hydrolase activity"/>
    <property type="evidence" value="ECO:0007669"/>
    <property type="project" value="UniProtKB-KW"/>
</dbReference>
<name>A0A6J7CWL1_9ZZZZ</name>
<dbReference type="Gene3D" id="2.40.260.10">
    <property type="entry name" value="Sortase"/>
    <property type="match status" value="1"/>
</dbReference>
<dbReference type="AlphaFoldDB" id="A0A6J7CWL1"/>
<dbReference type="EMBL" id="CAFBLQ010000024">
    <property type="protein sequence ID" value="CAB4863172.1"/>
    <property type="molecule type" value="Genomic_DNA"/>
</dbReference>
<protein>
    <submittedName>
        <fullName evidence="2">Unannotated protein</fullName>
    </submittedName>
</protein>
<dbReference type="NCBIfam" id="TIGR01076">
    <property type="entry name" value="sortase_fam"/>
    <property type="match status" value="1"/>
</dbReference>
<evidence type="ECO:0000256" key="1">
    <source>
        <dbReference type="ARBA" id="ARBA00022801"/>
    </source>
</evidence>
<keyword evidence="1" id="KW-0378">Hydrolase</keyword>
<gene>
    <name evidence="2" type="ORF">UFOPK3423_00345</name>
</gene>
<dbReference type="CDD" id="cd05830">
    <property type="entry name" value="Sortase_E"/>
    <property type="match status" value="1"/>
</dbReference>